<organism evidence="1 2">
    <name type="scientific">Enterococcus hermanniensis</name>
    <dbReference type="NCBI Taxonomy" id="249189"/>
    <lineage>
        <taxon>Bacteria</taxon>
        <taxon>Bacillati</taxon>
        <taxon>Bacillota</taxon>
        <taxon>Bacilli</taxon>
        <taxon>Lactobacillales</taxon>
        <taxon>Enterococcaceae</taxon>
        <taxon>Enterococcus</taxon>
    </lineage>
</organism>
<name>A0A1L8THI7_9ENTE</name>
<keyword evidence="2" id="KW-1185">Reference proteome</keyword>
<dbReference type="EMBL" id="JXKQ01000013">
    <property type="protein sequence ID" value="OJG43648.1"/>
    <property type="molecule type" value="Genomic_DNA"/>
</dbReference>
<gene>
    <name evidence="1" type="ORF">RV04_GL000644</name>
</gene>
<dbReference type="Proteomes" id="UP000182077">
    <property type="component" value="Unassembled WGS sequence"/>
</dbReference>
<sequence length="44" mass="4628">MLPTQAFAHTVNNEFNLGANQVSSQLVSPNYIVAYDTANASATG</sequence>
<comment type="caution">
    <text evidence="1">The sequence shown here is derived from an EMBL/GenBank/DDBJ whole genome shotgun (WGS) entry which is preliminary data.</text>
</comment>
<accession>A0A1L8THI7</accession>
<evidence type="ECO:0000313" key="1">
    <source>
        <dbReference type="EMBL" id="OJG43648.1"/>
    </source>
</evidence>
<protein>
    <submittedName>
        <fullName evidence="1">Uncharacterized protein</fullName>
    </submittedName>
</protein>
<reference evidence="1 2" key="1">
    <citation type="submission" date="2014-12" db="EMBL/GenBank/DDBJ databases">
        <title>Draft genome sequences of 29 type strains of Enterococci.</title>
        <authorList>
            <person name="Zhong Z."/>
            <person name="Sun Z."/>
            <person name="Liu W."/>
            <person name="Zhang W."/>
            <person name="Zhang H."/>
        </authorList>
    </citation>
    <scope>NUCLEOTIDE SEQUENCE [LARGE SCALE GENOMIC DNA]</scope>
    <source>
        <strain evidence="1 2">DSM 17122</strain>
    </source>
</reference>
<proteinExistence type="predicted"/>
<dbReference type="STRING" id="249189.RV04_GL000644"/>
<dbReference type="AlphaFoldDB" id="A0A1L8THI7"/>
<evidence type="ECO:0000313" key="2">
    <source>
        <dbReference type="Proteomes" id="UP000182077"/>
    </source>
</evidence>